<proteinExistence type="predicted"/>
<evidence type="ECO:0008006" key="3">
    <source>
        <dbReference type="Google" id="ProtNLM"/>
    </source>
</evidence>
<evidence type="ECO:0000313" key="1">
    <source>
        <dbReference type="EMBL" id="OGK05011.1"/>
    </source>
</evidence>
<evidence type="ECO:0000313" key="2">
    <source>
        <dbReference type="Proteomes" id="UP000179243"/>
    </source>
</evidence>
<comment type="caution">
    <text evidence="1">The sequence shown here is derived from an EMBL/GenBank/DDBJ whole genome shotgun (WGS) entry which is preliminary data.</text>
</comment>
<organism evidence="1 2">
    <name type="scientific">Candidatus Raymondbacteria bacterium RIFOXYD12_FULL_49_13</name>
    <dbReference type="NCBI Taxonomy" id="1817890"/>
    <lineage>
        <taxon>Bacteria</taxon>
        <taxon>Raymondiibacteriota</taxon>
    </lineage>
</organism>
<name>A0A1F7FEJ8_UNCRA</name>
<protein>
    <recommendedName>
        <fullName evidence="3">Holliday junction resolvase</fullName>
    </recommendedName>
</protein>
<reference evidence="1 2" key="1">
    <citation type="journal article" date="2016" name="Nat. Commun.">
        <title>Thousands of microbial genomes shed light on interconnected biogeochemical processes in an aquifer system.</title>
        <authorList>
            <person name="Anantharaman K."/>
            <person name="Brown C.T."/>
            <person name="Hug L.A."/>
            <person name="Sharon I."/>
            <person name="Castelle C.J."/>
            <person name="Probst A.J."/>
            <person name="Thomas B.C."/>
            <person name="Singh A."/>
            <person name="Wilkins M.J."/>
            <person name="Karaoz U."/>
            <person name="Brodie E.L."/>
            <person name="Williams K.H."/>
            <person name="Hubbard S.S."/>
            <person name="Banfield J.F."/>
        </authorList>
    </citation>
    <scope>NUCLEOTIDE SEQUENCE [LARGE SCALE GENOMIC DNA]</scope>
</reference>
<dbReference type="Proteomes" id="UP000179243">
    <property type="component" value="Unassembled WGS sequence"/>
</dbReference>
<dbReference type="EMBL" id="MFYX01000064">
    <property type="protein sequence ID" value="OGK05011.1"/>
    <property type="molecule type" value="Genomic_DNA"/>
</dbReference>
<dbReference type="AlphaFoldDB" id="A0A1F7FEJ8"/>
<sequence>MEIQKAAKRLREVLDEAVPDGIEKADFILNRGAIAIEIKGSSQVDDASLKGLKAFCEDYAPERAIVVSNESRPRKHGSMDIIPWRDFLERLWNGVIVR</sequence>
<accession>A0A1F7FEJ8</accession>
<gene>
    <name evidence="1" type="ORF">A2519_10060</name>
</gene>